<evidence type="ECO:0000313" key="3">
    <source>
        <dbReference type="EMBL" id="KDN24945.1"/>
    </source>
</evidence>
<sequence length="97" mass="11289">MNQIMIDGNIVETEKDFHRTLAIQCDVTEFYGHNLNALWDLLSGGVERPVCIIWNNSENSKKFMGASVFYQIINVLQRVKEQDESFGRADRFDYIIK</sequence>
<protein>
    <submittedName>
        <fullName evidence="3">Barstar, RNAse (Barnase) inhibitor</fullName>
    </submittedName>
</protein>
<gene>
    <name evidence="3" type="ORF">MBO_06124</name>
</gene>
<accession>A0A066UCV1</accession>
<dbReference type="AlphaFoldDB" id="A0A066UCV1"/>
<dbReference type="Gene3D" id="3.30.370.10">
    <property type="entry name" value="Barstar-like"/>
    <property type="match status" value="1"/>
</dbReference>
<dbReference type="InterPro" id="IPR035905">
    <property type="entry name" value="Barstar-like_sf"/>
</dbReference>
<dbReference type="InterPro" id="IPR000468">
    <property type="entry name" value="Barstar"/>
</dbReference>
<organism evidence="3 4">
    <name type="scientific">Moraxella bovoculi 237</name>
    <dbReference type="NCBI Taxonomy" id="743974"/>
    <lineage>
        <taxon>Bacteria</taxon>
        <taxon>Pseudomonadati</taxon>
        <taxon>Pseudomonadota</taxon>
        <taxon>Gammaproteobacteria</taxon>
        <taxon>Moraxellales</taxon>
        <taxon>Moraxellaceae</taxon>
        <taxon>Moraxella</taxon>
    </lineage>
</organism>
<dbReference type="RefSeq" id="WP_036365631.1">
    <property type="nucleotide sequence ID" value="NZ_AOMT01000024.1"/>
</dbReference>
<evidence type="ECO:0000313" key="4">
    <source>
        <dbReference type="Proteomes" id="UP000035860"/>
    </source>
</evidence>
<proteinExistence type="inferred from homology"/>
<dbReference type="SUPFAM" id="SSF52038">
    <property type="entry name" value="Barstar-related"/>
    <property type="match status" value="1"/>
</dbReference>
<comment type="similarity">
    <text evidence="1">Belongs to the barstar family.</text>
</comment>
<feature type="domain" description="Barstar (barnase inhibitor)" evidence="2">
    <location>
        <begin position="1"/>
        <end position="85"/>
    </location>
</feature>
<dbReference type="EMBL" id="AOMT01000024">
    <property type="protein sequence ID" value="KDN24945.1"/>
    <property type="molecule type" value="Genomic_DNA"/>
</dbReference>
<evidence type="ECO:0000259" key="2">
    <source>
        <dbReference type="Pfam" id="PF01337"/>
    </source>
</evidence>
<dbReference type="Proteomes" id="UP000035860">
    <property type="component" value="Unassembled WGS sequence"/>
</dbReference>
<dbReference type="eggNOG" id="COG2732">
    <property type="taxonomic scope" value="Bacteria"/>
</dbReference>
<evidence type="ECO:0000256" key="1">
    <source>
        <dbReference type="ARBA" id="ARBA00006845"/>
    </source>
</evidence>
<name>A0A066UCV1_9GAMM</name>
<comment type="caution">
    <text evidence="3">The sequence shown here is derived from an EMBL/GenBank/DDBJ whole genome shotgun (WGS) entry which is preliminary data.</text>
</comment>
<dbReference type="OrthoDB" id="7575400at2"/>
<keyword evidence="4" id="KW-1185">Reference proteome</keyword>
<dbReference type="Pfam" id="PF01337">
    <property type="entry name" value="Barstar"/>
    <property type="match status" value="1"/>
</dbReference>
<reference evidence="3 4" key="1">
    <citation type="journal article" date="2014" name="Genome Announc.">
        <title>Draft Genome Sequence of Moraxella bovoculi Strain 237T (ATCC BAA-1259T) Isolated from a Calf with Infectious Bovine Keratoconjunctivitis.</title>
        <authorList>
            <person name="Calcutt M.J."/>
            <person name="Foecking M.F."/>
            <person name="Martin N.T."/>
            <person name="Mhlanga-Mutangadura T."/>
            <person name="Reilly T.J."/>
        </authorList>
    </citation>
    <scope>NUCLEOTIDE SEQUENCE [LARGE SCALE GENOMIC DNA]</scope>
    <source>
        <strain evidence="3 4">237</strain>
    </source>
</reference>